<organism evidence="3 4">
    <name type="scientific">Schinkia azotoformans MEV2011</name>
    <dbReference type="NCBI Taxonomy" id="1348973"/>
    <lineage>
        <taxon>Bacteria</taxon>
        <taxon>Bacillati</taxon>
        <taxon>Bacillota</taxon>
        <taxon>Bacilli</taxon>
        <taxon>Bacillales</taxon>
        <taxon>Bacillaceae</taxon>
        <taxon>Calidifontibacillus/Schinkia group</taxon>
        <taxon>Schinkia</taxon>
    </lineage>
</organism>
<dbReference type="GO" id="GO:0005525">
    <property type="term" value="F:GTP binding"/>
    <property type="evidence" value="ECO:0007669"/>
    <property type="project" value="InterPro"/>
</dbReference>
<evidence type="ECO:0000256" key="2">
    <source>
        <dbReference type="SAM" id="MobiDB-lite"/>
    </source>
</evidence>
<dbReference type="Gene3D" id="1.10.287.130">
    <property type="match status" value="1"/>
</dbReference>
<reference evidence="3 4" key="1">
    <citation type="submission" date="2014-04" db="EMBL/GenBank/DDBJ databases">
        <title>Draft genome sequence of Bacillus azotoformans MEV2011, a (co-) denitrifying strain unable to grow in the presence of oxygen.</title>
        <authorList>
            <person name="Nielsen M."/>
            <person name="Schreiber L."/>
            <person name="Finster K."/>
            <person name="Schramm A."/>
        </authorList>
    </citation>
    <scope>NUCLEOTIDE SEQUENCE [LARGE SCALE GENOMIC DNA]</scope>
    <source>
        <strain evidence="3 4">MEV2011</strain>
    </source>
</reference>
<dbReference type="GO" id="GO:0003924">
    <property type="term" value="F:GTPase activity"/>
    <property type="evidence" value="ECO:0007669"/>
    <property type="project" value="InterPro"/>
</dbReference>
<dbReference type="CDD" id="cd03114">
    <property type="entry name" value="MMAA-like"/>
    <property type="match status" value="1"/>
</dbReference>
<dbReference type="SUPFAM" id="SSF52540">
    <property type="entry name" value="P-loop containing nucleoside triphosphate hydrolases"/>
    <property type="match status" value="1"/>
</dbReference>
<dbReference type="PANTHER" id="PTHR23408:SF3">
    <property type="entry name" value="METHYLMALONIC ACIDURIA TYPE A PROTEIN, MITOCHONDRIAL"/>
    <property type="match status" value="1"/>
</dbReference>
<dbReference type="GO" id="GO:0005737">
    <property type="term" value="C:cytoplasm"/>
    <property type="evidence" value="ECO:0007669"/>
    <property type="project" value="TreeGrafter"/>
</dbReference>
<dbReference type="InterPro" id="IPR027417">
    <property type="entry name" value="P-loop_NTPase"/>
</dbReference>
<dbReference type="Proteomes" id="UP000027936">
    <property type="component" value="Unassembled WGS sequence"/>
</dbReference>
<dbReference type="Gene3D" id="3.40.50.300">
    <property type="entry name" value="P-loop containing nucleotide triphosphate hydrolases"/>
    <property type="match status" value="1"/>
</dbReference>
<dbReference type="Gene3D" id="1.20.5.170">
    <property type="match status" value="1"/>
</dbReference>
<comment type="caution">
    <text evidence="3">The sequence shown here is derived from an EMBL/GenBank/DDBJ whole genome shotgun (WGS) entry which is preliminary data.</text>
</comment>
<dbReference type="PATRIC" id="fig|1348973.3.peg.3295"/>
<evidence type="ECO:0000256" key="1">
    <source>
        <dbReference type="ARBA" id="ARBA00009625"/>
    </source>
</evidence>
<sequence length="377" mass="41668">MTEDIQENRPEWVPENATKGFTTKVMKGVQGGHDGFSTSDSKPQTQPETPVKRGLSLDEVVNGILNNDRPILARAITLVESNAYKHIEKAQQILNCILPYTGKALRIGITGVPGAGKSTFIEALGCYLCDLGLRVAVLAVDPSSSITGGSVLGDKTRMEKLTREKNAFIRPSPSGGTLGGVNRKTRETMLLCEAAGYDVILIETIGVGQSEVVVRSMVDMFALIVLTGAGDELQGMKKGVMELADIIIVNKADGDNEQKAFIAQKEYNQILHYLRPATEGWETKAFTCSGYYGRGIDTIWEEMKNFQKTVQASGVLEKRRQSQVRDWIYAMIKDQLEQKFFNHPEVKKVLPETEQAVITGQQPVTQAVKYLFDQYEQ</sequence>
<comment type="similarity">
    <text evidence="1">Belongs to the SIMIBI class G3E GTPase family. ArgK/MeaB subfamily.</text>
</comment>
<proteinExistence type="inferred from homology"/>
<feature type="region of interest" description="Disordered" evidence="2">
    <location>
        <begin position="1"/>
        <end position="20"/>
    </location>
</feature>
<dbReference type="Pfam" id="PF03308">
    <property type="entry name" value="MeaB"/>
    <property type="match status" value="1"/>
</dbReference>
<dbReference type="OrthoDB" id="9778292at2"/>
<dbReference type="NCBIfam" id="NF006958">
    <property type="entry name" value="PRK09435.1"/>
    <property type="match status" value="1"/>
</dbReference>
<dbReference type="InterPro" id="IPR005129">
    <property type="entry name" value="GTPase_ArgK"/>
</dbReference>
<dbReference type="RefSeq" id="WP_003333062.1">
    <property type="nucleotide sequence ID" value="NZ_JJRY01000015.1"/>
</dbReference>
<dbReference type="PANTHER" id="PTHR23408">
    <property type="entry name" value="METHYLMALONYL-COA MUTASE"/>
    <property type="match status" value="1"/>
</dbReference>
<feature type="compositionally biased region" description="Basic and acidic residues" evidence="2">
    <location>
        <begin position="1"/>
        <end position="12"/>
    </location>
</feature>
<gene>
    <name evidence="3" type="ORF">M670_03418</name>
</gene>
<dbReference type="AlphaFoldDB" id="A0A072NIP3"/>
<dbReference type="EMBL" id="JJRY01000015">
    <property type="protein sequence ID" value="KEF37381.1"/>
    <property type="molecule type" value="Genomic_DNA"/>
</dbReference>
<evidence type="ECO:0000313" key="3">
    <source>
        <dbReference type="EMBL" id="KEF37381.1"/>
    </source>
</evidence>
<name>A0A072NIP3_SCHAZ</name>
<accession>A0A072NIP3</accession>
<evidence type="ECO:0000313" key="4">
    <source>
        <dbReference type="Proteomes" id="UP000027936"/>
    </source>
</evidence>
<feature type="region of interest" description="Disordered" evidence="2">
    <location>
        <begin position="26"/>
        <end position="51"/>
    </location>
</feature>
<protein>
    <submittedName>
        <fullName evidence="3">Methylmalonyl-CoA mutase metallochaperone MeaB</fullName>
    </submittedName>
</protein>
<dbReference type="GeneID" id="89471267"/>
<feature type="compositionally biased region" description="Polar residues" evidence="2">
    <location>
        <begin position="36"/>
        <end position="48"/>
    </location>
</feature>
<dbReference type="NCBIfam" id="TIGR00750">
    <property type="entry name" value="lao"/>
    <property type="match status" value="1"/>
</dbReference>